<proteinExistence type="predicted"/>
<name>A0ACC0HH43_9ERIC</name>
<accession>A0ACC0HH43</accession>
<organism evidence="1 2">
    <name type="scientific">Camellia lanceoleosa</name>
    <dbReference type="NCBI Taxonomy" id="1840588"/>
    <lineage>
        <taxon>Eukaryota</taxon>
        <taxon>Viridiplantae</taxon>
        <taxon>Streptophyta</taxon>
        <taxon>Embryophyta</taxon>
        <taxon>Tracheophyta</taxon>
        <taxon>Spermatophyta</taxon>
        <taxon>Magnoliopsida</taxon>
        <taxon>eudicotyledons</taxon>
        <taxon>Gunneridae</taxon>
        <taxon>Pentapetalae</taxon>
        <taxon>asterids</taxon>
        <taxon>Ericales</taxon>
        <taxon>Theaceae</taxon>
        <taxon>Camellia</taxon>
    </lineage>
</organism>
<sequence>MSPMPKGSSGSGSGSTNNSVKEEDSNFGLFYMVLNLKGKSRGSLVLELNLEALSTSNSVFTDWIMDCQKAVTGSAANLCRIKVLEVKNLNVFRETIKLMFDDDIPKRLLKIGVYRSIDILEVSTVIMFTGGVLLCFRYLEVMP</sequence>
<dbReference type="Proteomes" id="UP001060215">
    <property type="component" value="Chromosome 4"/>
</dbReference>
<keyword evidence="2" id="KW-1185">Reference proteome</keyword>
<comment type="caution">
    <text evidence="1">The sequence shown here is derived from an EMBL/GenBank/DDBJ whole genome shotgun (WGS) entry which is preliminary data.</text>
</comment>
<dbReference type="EMBL" id="CM045761">
    <property type="protein sequence ID" value="KAI8012917.1"/>
    <property type="molecule type" value="Genomic_DNA"/>
</dbReference>
<protein>
    <submittedName>
        <fullName evidence="1">BTB/POZ domain-containing protein</fullName>
    </submittedName>
</protein>
<evidence type="ECO:0000313" key="2">
    <source>
        <dbReference type="Proteomes" id="UP001060215"/>
    </source>
</evidence>
<evidence type="ECO:0000313" key="1">
    <source>
        <dbReference type="EMBL" id="KAI8012917.1"/>
    </source>
</evidence>
<reference evidence="1 2" key="1">
    <citation type="journal article" date="2022" name="Plant J.">
        <title>Chromosome-level genome of Camellia lanceoleosa provides a valuable resource for understanding genome evolution and self-incompatibility.</title>
        <authorList>
            <person name="Gong W."/>
            <person name="Xiao S."/>
            <person name="Wang L."/>
            <person name="Liao Z."/>
            <person name="Chang Y."/>
            <person name="Mo W."/>
            <person name="Hu G."/>
            <person name="Li W."/>
            <person name="Zhao G."/>
            <person name="Zhu H."/>
            <person name="Hu X."/>
            <person name="Ji K."/>
            <person name="Xiang X."/>
            <person name="Song Q."/>
            <person name="Yuan D."/>
            <person name="Jin S."/>
            <person name="Zhang L."/>
        </authorList>
    </citation>
    <scope>NUCLEOTIDE SEQUENCE [LARGE SCALE GENOMIC DNA]</scope>
    <source>
        <strain evidence="1">SQ_2022a</strain>
    </source>
</reference>
<gene>
    <name evidence="1" type="ORF">LOK49_LG05G03774</name>
</gene>